<comment type="caution">
    <text evidence="3">The sequence shown here is derived from an EMBL/GenBank/DDBJ whole genome shotgun (WGS) entry which is preliminary data.</text>
</comment>
<dbReference type="InterPro" id="IPR029058">
    <property type="entry name" value="AB_hydrolase_fold"/>
</dbReference>
<name>A0A1R1I3R0_9RHOO</name>
<proteinExistence type="inferred from homology"/>
<dbReference type="EMBL" id="MTHD01000004">
    <property type="protein sequence ID" value="OMG53260.1"/>
    <property type="molecule type" value="Genomic_DNA"/>
</dbReference>
<dbReference type="Gene3D" id="3.40.50.1820">
    <property type="entry name" value="alpha/beta hydrolase"/>
    <property type="match status" value="1"/>
</dbReference>
<sequence length="279" mass="30126">MVLEAFALPAHAASQPDSWAPVIVPAARQLDVRSSVGGHAYRLFVSVPDFPVPANGFPVLYVLDGNAAFPVAAFLARGAAGRSEVTGHVPPIVVGIGYPGDSDFDVPSRRRDYTPGGAQLFLDFIEHEVKPLIAANHPVDRSRQAIFGHSFGGLFVLHALFKRPGSFSTFIASSPSIWWQDKVLLNDLPALQQGGVRPRLQISVGALEDDPPKGNYPPEMRAMIASRLMIPPARELVAQLDGESGWAGKVVYHELAGEDHGPAWLPALSRGMQFFLEQP</sequence>
<dbReference type="AlphaFoldDB" id="A0A1R1I3R0"/>
<keyword evidence="2" id="KW-0378">Hydrolase</keyword>
<dbReference type="InterPro" id="IPR000801">
    <property type="entry name" value="Esterase-like"/>
</dbReference>
<organism evidence="3 4">
    <name type="scientific">Azonexus hydrophilus</name>
    <dbReference type="NCBI Taxonomy" id="418702"/>
    <lineage>
        <taxon>Bacteria</taxon>
        <taxon>Pseudomonadati</taxon>
        <taxon>Pseudomonadota</taxon>
        <taxon>Betaproteobacteria</taxon>
        <taxon>Rhodocyclales</taxon>
        <taxon>Azonexaceae</taxon>
        <taxon>Azonexus</taxon>
    </lineage>
</organism>
<reference evidence="3 4" key="1">
    <citation type="submission" date="2016-10" db="EMBL/GenBank/DDBJ databases">
        <title>Alkaliphiles isolated from bioreactors.</title>
        <authorList>
            <person name="Salah Z."/>
            <person name="Rout S.P."/>
            <person name="Humphreys P.N."/>
        </authorList>
    </citation>
    <scope>NUCLEOTIDE SEQUENCE [LARGE SCALE GENOMIC DNA]</scope>
    <source>
        <strain evidence="3 4">ZS02</strain>
    </source>
</reference>
<gene>
    <name evidence="3" type="ORF">BJN45_12435</name>
</gene>
<keyword evidence="4" id="KW-1185">Reference proteome</keyword>
<dbReference type="SUPFAM" id="SSF53474">
    <property type="entry name" value="alpha/beta-Hydrolases"/>
    <property type="match status" value="1"/>
</dbReference>
<dbReference type="PANTHER" id="PTHR40841">
    <property type="entry name" value="SIDEROPHORE TRIACETYLFUSARININE C ESTERASE"/>
    <property type="match status" value="1"/>
</dbReference>
<evidence type="ECO:0000256" key="2">
    <source>
        <dbReference type="ARBA" id="ARBA00022801"/>
    </source>
</evidence>
<evidence type="ECO:0000313" key="4">
    <source>
        <dbReference type="Proteomes" id="UP000187526"/>
    </source>
</evidence>
<evidence type="ECO:0000313" key="3">
    <source>
        <dbReference type="EMBL" id="OMG53260.1"/>
    </source>
</evidence>
<dbReference type="Proteomes" id="UP000187526">
    <property type="component" value="Unassembled WGS sequence"/>
</dbReference>
<dbReference type="GO" id="GO:0016788">
    <property type="term" value="F:hydrolase activity, acting on ester bonds"/>
    <property type="evidence" value="ECO:0007669"/>
    <property type="project" value="TreeGrafter"/>
</dbReference>
<evidence type="ECO:0000256" key="1">
    <source>
        <dbReference type="ARBA" id="ARBA00005622"/>
    </source>
</evidence>
<dbReference type="InterPro" id="IPR052558">
    <property type="entry name" value="Siderophore_Hydrolase_D"/>
</dbReference>
<dbReference type="PANTHER" id="PTHR40841:SF2">
    <property type="entry name" value="SIDEROPHORE-DEGRADING ESTERASE (EUROFUNG)"/>
    <property type="match status" value="1"/>
</dbReference>
<comment type="similarity">
    <text evidence="1">Belongs to the esterase D family.</text>
</comment>
<dbReference type="STRING" id="418702.BJN45_12435"/>
<accession>A0A1R1I3R0</accession>
<dbReference type="Pfam" id="PF00756">
    <property type="entry name" value="Esterase"/>
    <property type="match status" value="1"/>
</dbReference>
<protein>
    <submittedName>
        <fullName evidence="3">Esterase</fullName>
    </submittedName>
</protein>